<reference evidence="6" key="2">
    <citation type="submission" date="2023-05" db="EMBL/GenBank/DDBJ databases">
        <authorList>
            <consortium name="Lawrence Berkeley National Laboratory"/>
            <person name="Steindorff A."/>
            <person name="Hensen N."/>
            <person name="Bonometti L."/>
            <person name="Westerberg I."/>
            <person name="Brannstrom I.O."/>
            <person name="Guillou S."/>
            <person name="Cros-Aarteil S."/>
            <person name="Calhoun S."/>
            <person name="Haridas S."/>
            <person name="Kuo A."/>
            <person name="Mondo S."/>
            <person name="Pangilinan J."/>
            <person name="Riley R."/>
            <person name="Labutti K."/>
            <person name="Andreopoulos B."/>
            <person name="Lipzen A."/>
            <person name="Chen C."/>
            <person name="Yanf M."/>
            <person name="Daum C."/>
            <person name="Ng V."/>
            <person name="Clum A."/>
            <person name="Ohm R."/>
            <person name="Martin F."/>
            <person name="Silar P."/>
            <person name="Natvig D."/>
            <person name="Lalanne C."/>
            <person name="Gautier V."/>
            <person name="Ament-Velasquez S.L."/>
            <person name="Kruys A."/>
            <person name="Hutchinson M.I."/>
            <person name="Powell A.J."/>
            <person name="Barry K."/>
            <person name="Miller A.N."/>
            <person name="Grigoriev I.V."/>
            <person name="Debuchy R."/>
            <person name="Gladieux P."/>
            <person name="Thoren M.H."/>
            <person name="Johannesson H."/>
        </authorList>
    </citation>
    <scope>NUCLEOTIDE SEQUENCE</scope>
    <source>
        <strain evidence="6">PSN243</strain>
    </source>
</reference>
<organism evidence="6 7">
    <name type="scientific">Podospora aff. communis PSN243</name>
    <dbReference type="NCBI Taxonomy" id="3040156"/>
    <lineage>
        <taxon>Eukaryota</taxon>
        <taxon>Fungi</taxon>
        <taxon>Dikarya</taxon>
        <taxon>Ascomycota</taxon>
        <taxon>Pezizomycotina</taxon>
        <taxon>Sordariomycetes</taxon>
        <taxon>Sordariomycetidae</taxon>
        <taxon>Sordariales</taxon>
        <taxon>Podosporaceae</taxon>
        <taxon>Podospora</taxon>
    </lineage>
</organism>
<protein>
    <submittedName>
        <fullName evidence="6">Ankyrin repeat-containing domain protein</fullName>
    </submittedName>
</protein>
<evidence type="ECO:0000313" key="7">
    <source>
        <dbReference type="Proteomes" id="UP001321760"/>
    </source>
</evidence>
<dbReference type="PANTHER" id="PTHR24198:SF165">
    <property type="entry name" value="ANKYRIN REPEAT-CONTAINING PROTEIN-RELATED"/>
    <property type="match status" value="1"/>
</dbReference>
<feature type="domain" description="Clr5" evidence="5">
    <location>
        <begin position="6"/>
        <end position="57"/>
    </location>
</feature>
<keyword evidence="1" id="KW-0677">Repeat</keyword>
<evidence type="ECO:0000256" key="1">
    <source>
        <dbReference type="ARBA" id="ARBA00022737"/>
    </source>
</evidence>
<dbReference type="SUPFAM" id="SSF48403">
    <property type="entry name" value="Ankyrin repeat"/>
    <property type="match status" value="3"/>
</dbReference>
<dbReference type="Proteomes" id="UP001321760">
    <property type="component" value="Unassembled WGS sequence"/>
</dbReference>
<accession>A0AAV9G9R3</accession>
<keyword evidence="2 3" id="KW-0040">ANK repeat</keyword>
<dbReference type="PANTHER" id="PTHR24198">
    <property type="entry name" value="ANKYRIN REPEAT AND PROTEIN KINASE DOMAIN-CONTAINING PROTEIN"/>
    <property type="match status" value="1"/>
</dbReference>
<sequence length="1071" mass="118795">MEQSPINWEALKPEIWQLYLVENKTLPEVAATIRARHKIRITDDQLEYKFKQWRFRKNLPPKVWKFVAHRISQRKRMGKNHSQVMCSNVLLPAKKVNKAIARYAKAQKESHSPFYFYDTFMAGSYAMASFQEYLRIFFVLNHSEHETGEVRQTTSLREHRDSSKQVLELLLFLLSNNTPGVVYWSQSLDYFTLSLLRQTSVLQSSLREMIASGQSSALALRDHLWAAALRILDTSAVQELLRAGVDTNKPISLKYLAARPPPTFQPSFAPVVTSGIALPLQVAICSRDKPMVDLLVSHGANLAEAVARTSLLEFASFKCPRGPRFSEGFLDQILHHHCEEITPKDWIQATHTFTRGGDVRSVGILMKFCCENMPPDEELQLEALIYAIRNGLDGFVHFFLDNGINVNALTRVNKSPLWEAVYVGRLDICNLLFEHGATAQPDRPDVPCPLQCAAYHGNFEIAQLLLSKGADVNRLHQLETCEVHGSWCVADKMQLGRTALESALYGQQPSMASMLLGVGAKLLGPELRIAIRQRLSSFTNQLLDRGLPCHNLLDDHESALEAAIITNQTAVANAILALRPHLYDPSALCAATHMTIMTGDLLMVELLLRRRSPRNSSSRQHPRRLTMEGTALAIAVYFGQVGVVELFLSHGIKSPICVFPHIMELASPKSIRYCPCEKHNESPVGVWSEEGGWWRNSLNLDSHTKVVSPLEAAVAGGWQPRILECLLTHNPDIAIDKSNLRPAFNMAIRGNHVDTVRRLLEAGVDVNQEAGRDSATELSYVYFQGSSHAYRPNTALQAAVGVGSQELVDLLISYGANVQASAAWYDGATALQLAAMQGLLGIAKTLLNHGASCNEEAAKPRGRTALEGAAEHGRLDMVQLLLSHGVETTGAHRVHFVNAVRLAAQNAHHAVMELLRNLRPWESEDEKLFHDHQNQEPNPSSGAFGRTFETSSPISGPQEMDEGGEALSISQWISSESQPTLSDEGPWQLVEMSDDFDAFAQGLTMDQIEDTEDHASGSSASNGTFDHFGLETPGTEVVSDEATFLCPETTFPTKTSELELGNFFPSFLQEL</sequence>
<dbReference type="AlphaFoldDB" id="A0AAV9G9R3"/>
<name>A0AAV9G9R3_9PEZI</name>
<gene>
    <name evidence="6" type="ORF">QBC34DRAFT_429277</name>
</gene>
<keyword evidence="7" id="KW-1185">Reference proteome</keyword>
<feature type="repeat" description="ANK" evidence="3">
    <location>
        <begin position="861"/>
        <end position="893"/>
    </location>
</feature>
<evidence type="ECO:0000256" key="3">
    <source>
        <dbReference type="PROSITE-ProRule" id="PRU00023"/>
    </source>
</evidence>
<evidence type="ECO:0000259" key="5">
    <source>
        <dbReference type="Pfam" id="PF14420"/>
    </source>
</evidence>
<dbReference type="PROSITE" id="PS50297">
    <property type="entry name" value="ANK_REP_REGION"/>
    <property type="match status" value="4"/>
</dbReference>
<comment type="caution">
    <text evidence="6">The sequence shown here is derived from an EMBL/GenBank/DDBJ whole genome shotgun (WGS) entry which is preliminary data.</text>
</comment>
<dbReference type="SMART" id="SM00248">
    <property type="entry name" value="ANK"/>
    <property type="match status" value="15"/>
</dbReference>
<dbReference type="Pfam" id="PF14420">
    <property type="entry name" value="Clr5"/>
    <property type="match status" value="1"/>
</dbReference>
<evidence type="ECO:0000256" key="4">
    <source>
        <dbReference type="SAM" id="MobiDB-lite"/>
    </source>
</evidence>
<dbReference type="InterPro" id="IPR002110">
    <property type="entry name" value="Ankyrin_rpt"/>
</dbReference>
<feature type="repeat" description="ANK" evidence="3">
    <location>
        <begin position="445"/>
        <end position="477"/>
    </location>
</feature>
<dbReference type="InterPro" id="IPR036770">
    <property type="entry name" value="Ankyrin_rpt-contain_sf"/>
</dbReference>
<dbReference type="Pfam" id="PF12796">
    <property type="entry name" value="Ank_2"/>
    <property type="match status" value="2"/>
</dbReference>
<feature type="repeat" description="ANK" evidence="3">
    <location>
        <begin position="826"/>
        <end position="858"/>
    </location>
</feature>
<dbReference type="EMBL" id="MU865968">
    <property type="protein sequence ID" value="KAK4445148.1"/>
    <property type="molecule type" value="Genomic_DNA"/>
</dbReference>
<proteinExistence type="predicted"/>
<feature type="region of interest" description="Disordered" evidence="4">
    <location>
        <begin position="930"/>
        <end position="962"/>
    </location>
</feature>
<reference evidence="6" key="1">
    <citation type="journal article" date="2023" name="Mol. Phylogenet. Evol.">
        <title>Genome-scale phylogeny and comparative genomics of the fungal order Sordariales.</title>
        <authorList>
            <person name="Hensen N."/>
            <person name="Bonometti L."/>
            <person name="Westerberg I."/>
            <person name="Brannstrom I.O."/>
            <person name="Guillou S."/>
            <person name="Cros-Aarteil S."/>
            <person name="Calhoun S."/>
            <person name="Haridas S."/>
            <person name="Kuo A."/>
            <person name="Mondo S."/>
            <person name="Pangilinan J."/>
            <person name="Riley R."/>
            <person name="LaButti K."/>
            <person name="Andreopoulos B."/>
            <person name="Lipzen A."/>
            <person name="Chen C."/>
            <person name="Yan M."/>
            <person name="Daum C."/>
            <person name="Ng V."/>
            <person name="Clum A."/>
            <person name="Steindorff A."/>
            <person name="Ohm R.A."/>
            <person name="Martin F."/>
            <person name="Silar P."/>
            <person name="Natvig D.O."/>
            <person name="Lalanne C."/>
            <person name="Gautier V."/>
            <person name="Ament-Velasquez S.L."/>
            <person name="Kruys A."/>
            <person name="Hutchinson M.I."/>
            <person name="Powell A.J."/>
            <person name="Barry K."/>
            <person name="Miller A.N."/>
            <person name="Grigoriev I.V."/>
            <person name="Debuchy R."/>
            <person name="Gladieux P."/>
            <person name="Hiltunen Thoren M."/>
            <person name="Johannesson H."/>
        </authorList>
    </citation>
    <scope>NUCLEOTIDE SEQUENCE</scope>
    <source>
        <strain evidence="6">PSN243</strain>
    </source>
</reference>
<evidence type="ECO:0000256" key="2">
    <source>
        <dbReference type="ARBA" id="ARBA00023043"/>
    </source>
</evidence>
<dbReference type="Gene3D" id="1.25.40.20">
    <property type="entry name" value="Ankyrin repeat-containing domain"/>
    <property type="match status" value="4"/>
</dbReference>
<dbReference type="InterPro" id="IPR025676">
    <property type="entry name" value="Clr5_dom"/>
</dbReference>
<evidence type="ECO:0000313" key="6">
    <source>
        <dbReference type="EMBL" id="KAK4445148.1"/>
    </source>
</evidence>
<dbReference type="PROSITE" id="PS50088">
    <property type="entry name" value="ANK_REPEAT"/>
    <property type="match status" value="4"/>
</dbReference>
<feature type="repeat" description="ANK" evidence="3">
    <location>
        <begin position="791"/>
        <end position="823"/>
    </location>
</feature>